<feature type="transmembrane region" description="Helical" evidence="2">
    <location>
        <begin position="359"/>
        <end position="377"/>
    </location>
</feature>
<feature type="transmembrane region" description="Helical" evidence="2">
    <location>
        <begin position="389"/>
        <end position="411"/>
    </location>
</feature>
<dbReference type="InterPro" id="IPR006461">
    <property type="entry name" value="PLAC_motif_containing"/>
</dbReference>
<feature type="region of interest" description="Disordered" evidence="1">
    <location>
        <begin position="527"/>
        <end position="569"/>
    </location>
</feature>
<protein>
    <submittedName>
        <fullName evidence="3">Uncharacterized protein</fullName>
    </submittedName>
</protein>
<evidence type="ECO:0000256" key="2">
    <source>
        <dbReference type="SAM" id="Phobius"/>
    </source>
</evidence>
<feature type="transmembrane region" description="Helical" evidence="2">
    <location>
        <begin position="250"/>
        <end position="273"/>
    </location>
</feature>
<reference evidence="3 4" key="1">
    <citation type="journal article" date="2020" name="Nat. Food">
        <title>A phased Vanilla planifolia genome enables genetic improvement of flavour and production.</title>
        <authorList>
            <person name="Hasing T."/>
            <person name="Tang H."/>
            <person name="Brym M."/>
            <person name="Khazi F."/>
            <person name="Huang T."/>
            <person name="Chambers A.H."/>
        </authorList>
    </citation>
    <scope>NUCLEOTIDE SEQUENCE [LARGE SCALE GENOMIC DNA]</scope>
    <source>
        <tissue evidence="3">Leaf</tissue>
    </source>
</reference>
<dbReference type="AlphaFoldDB" id="A0A835RCW2"/>
<feature type="compositionally biased region" description="Polar residues" evidence="1">
    <location>
        <begin position="99"/>
        <end position="110"/>
    </location>
</feature>
<sequence>MVIAEFSTANYLLHEIMELAVKSETKEANENELDNNRSRSSRVKLRDLVPVYIPTIEMGLLSQKHREKRFLDFLKADPSKDWFLKFRFVGRISSFSSRRQIESQSPSSDNPAPCDAPSITTHGGGRFRVPFVRKVNWGFLVKYCKNWIKHPMNMALLVWLFFVAGCLVVLFLFMTGLLNKAIPKRSVRDSWTEIVNQILNALFTIMCLYHHPRISHHFVILCRWRPKDMVELRGEYCKNGTAKPQERTHMMVVVILLHITALSQYGLCFLYWAYTSKTRPSWPEILFIVLGIVAPVLGSLYTMFSPLGWKTESRSDEESQQTVAIGDDTEENELKSCKKRVVVSFPEWVGGLFDLWDDLTVFFLSFFCTFCVFGWNMERLGFGNMYVHIITFILLCCAPVLVFSVTALNINDIVTKYVVEITGILLCLCGFLYGGFWRIQIRRRFKLPANTFCCGYSAFTDFMQWLFCWSCSLAQEVRTGNFYDIEDDSFHRKESEVELLEVLASLPQENGAEPVVVMSSLELATGTRSASEDHSDLENLKSRQGDIYEAERDDMTKPPLHPFIQREEK</sequence>
<keyword evidence="2" id="KW-0812">Transmembrane</keyword>
<dbReference type="GO" id="GO:0051762">
    <property type="term" value="P:sesquiterpene biosynthetic process"/>
    <property type="evidence" value="ECO:0007669"/>
    <property type="project" value="TreeGrafter"/>
</dbReference>
<feature type="transmembrane region" description="Helical" evidence="2">
    <location>
        <begin position="154"/>
        <end position="173"/>
    </location>
</feature>
<dbReference type="Pfam" id="PF04749">
    <property type="entry name" value="PLAC8"/>
    <property type="match status" value="1"/>
</dbReference>
<evidence type="ECO:0000313" key="4">
    <source>
        <dbReference type="Proteomes" id="UP000636800"/>
    </source>
</evidence>
<feature type="region of interest" description="Disordered" evidence="1">
    <location>
        <begin position="99"/>
        <end position="121"/>
    </location>
</feature>
<keyword evidence="2" id="KW-0472">Membrane</keyword>
<feature type="transmembrane region" description="Helical" evidence="2">
    <location>
        <begin position="285"/>
        <end position="304"/>
    </location>
</feature>
<keyword evidence="4" id="KW-1185">Reference proteome</keyword>
<organism evidence="3 4">
    <name type="scientific">Vanilla planifolia</name>
    <name type="common">Vanilla</name>
    <dbReference type="NCBI Taxonomy" id="51239"/>
    <lineage>
        <taxon>Eukaryota</taxon>
        <taxon>Viridiplantae</taxon>
        <taxon>Streptophyta</taxon>
        <taxon>Embryophyta</taxon>
        <taxon>Tracheophyta</taxon>
        <taxon>Spermatophyta</taxon>
        <taxon>Magnoliopsida</taxon>
        <taxon>Liliopsida</taxon>
        <taxon>Asparagales</taxon>
        <taxon>Orchidaceae</taxon>
        <taxon>Vanilloideae</taxon>
        <taxon>Vanilleae</taxon>
        <taxon>Vanilla</taxon>
    </lineage>
</organism>
<dbReference type="PANTHER" id="PTHR31045:SF19">
    <property type="entry name" value="OS03G0299800 PROTEIN"/>
    <property type="match status" value="1"/>
</dbReference>
<feature type="transmembrane region" description="Helical" evidence="2">
    <location>
        <begin position="417"/>
        <end position="436"/>
    </location>
</feature>
<dbReference type="Pfam" id="PF11204">
    <property type="entry name" value="DUF2985"/>
    <property type="match status" value="1"/>
</dbReference>
<evidence type="ECO:0000313" key="3">
    <source>
        <dbReference type="EMBL" id="KAG0488749.1"/>
    </source>
</evidence>
<feature type="compositionally biased region" description="Basic and acidic residues" evidence="1">
    <location>
        <begin position="530"/>
        <end position="556"/>
    </location>
</feature>
<dbReference type="InterPro" id="IPR021369">
    <property type="entry name" value="DUF2985"/>
</dbReference>
<accession>A0A835RCW2</accession>
<gene>
    <name evidence="3" type="ORF">HPP92_007560</name>
</gene>
<comment type="caution">
    <text evidence="3">The sequence shown here is derived from an EMBL/GenBank/DDBJ whole genome shotgun (WGS) entry which is preliminary data.</text>
</comment>
<dbReference type="PANTHER" id="PTHR31045">
    <property type="entry name" value="PLAC8 FAMILY PROTEIN-RELATED"/>
    <property type="match status" value="1"/>
</dbReference>
<name>A0A835RCW2_VANPL</name>
<evidence type="ECO:0000256" key="1">
    <source>
        <dbReference type="SAM" id="MobiDB-lite"/>
    </source>
</evidence>
<dbReference type="EMBL" id="JADCNL010000003">
    <property type="protein sequence ID" value="KAG0488749.1"/>
    <property type="molecule type" value="Genomic_DNA"/>
</dbReference>
<proteinExistence type="predicted"/>
<keyword evidence="2" id="KW-1133">Transmembrane helix</keyword>
<dbReference type="Proteomes" id="UP000636800">
    <property type="component" value="Chromosome 3"/>
</dbReference>
<dbReference type="GO" id="GO:0009975">
    <property type="term" value="F:cyclase activity"/>
    <property type="evidence" value="ECO:0007669"/>
    <property type="project" value="TreeGrafter"/>
</dbReference>
<dbReference type="NCBIfam" id="TIGR01571">
    <property type="entry name" value="A_thal_Cys_rich"/>
    <property type="match status" value="1"/>
</dbReference>